<feature type="transmembrane region" description="Helical" evidence="1">
    <location>
        <begin position="24"/>
        <end position="44"/>
    </location>
</feature>
<evidence type="ECO:0000256" key="1">
    <source>
        <dbReference type="SAM" id="Phobius"/>
    </source>
</evidence>
<reference evidence="2 3" key="1">
    <citation type="submission" date="2016-03" db="EMBL/GenBank/DDBJ databases">
        <title>Pediococcus and Lactobacillus from brewery environment - whole genome sequencing and assembly.</title>
        <authorList>
            <person name="Behr J."/>
            <person name="Geissler A.J."/>
            <person name="Vogel R.F."/>
        </authorList>
    </citation>
    <scope>NUCLEOTIDE SEQUENCE [LARGE SCALE GENOMIC DNA]</scope>
    <source>
        <strain evidence="2 3">TMW 1.1989</strain>
    </source>
</reference>
<protein>
    <submittedName>
        <fullName evidence="2">Uncharacterized protein</fullName>
    </submittedName>
</protein>
<keyword evidence="1" id="KW-0812">Transmembrane</keyword>
<keyword evidence="3" id="KW-1185">Reference proteome</keyword>
<feature type="transmembrane region" description="Helical" evidence="1">
    <location>
        <begin position="116"/>
        <end position="132"/>
    </location>
</feature>
<organism evidence="2 3">
    <name type="scientific">Loigolactobacillus backii</name>
    <dbReference type="NCBI Taxonomy" id="375175"/>
    <lineage>
        <taxon>Bacteria</taxon>
        <taxon>Bacillati</taxon>
        <taxon>Bacillota</taxon>
        <taxon>Bacilli</taxon>
        <taxon>Lactobacillales</taxon>
        <taxon>Lactobacillaceae</taxon>
        <taxon>Loigolactobacillus</taxon>
    </lineage>
</organism>
<accession>A0A192H0S4</accession>
<feature type="transmembrane region" description="Helical" evidence="1">
    <location>
        <begin position="51"/>
        <end position="71"/>
    </location>
</feature>
<dbReference type="AlphaFoldDB" id="A0A192H0S4"/>
<sequence length="156" mass="17759">MLGEITAGLLSVSCFYFSGTRSQLIFSLSLLAFCLCFSLMDLFYHAIHFPIFIIFAIYLSGISFFYSHSILDWKSALFTASIFYLFSSLTHSFGCGDVDLLVLCALLFGSWRLGQVIMLACGLCLLTYPILYHHKVHQIAFIPYLSVALFILYFWH</sequence>
<proteinExistence type="predicted"/>
<keyword evidence="1" id="KW-0472">Membrane</keyword>
<evidence type="ECO:0000313" key="3">
    <source>
        <dbReference type="Proteomes" id="UP000078582"/>
    </source>
</evidence>
<gene>
    <name evidence="2" type="ORF">AYR53_06230</name>
</gene>
<feature type="transmembrane region" description="Helical" evidence="1">
    <location>
        <begin position="138"/>
        <end position="155"/>
    </location>
</feature>
<name>A0A192H0S4_9LACO</name>
<dbReference type="Proteomes" id="UP000078582">
    <property type="component" value="Chromosome"/>
</dbReference>
<dbReference type="EMBL" id="CP014873">
    <property type="protein sequence ID" value="ANK62399.1"/>
    <property type="molecule type" value="Genomic_DNA"/>
</dbReference>
<keyword evidence="1" id="KW-1133">Transmembrane helix</keyword>
<feature type="transmembrane region" description="Helical" evidence="1">
    <location>
        <begin position="83"/>
        <end position="109"/>
    </location>
</feature>
<evidence type="ECO:0000313" key="2">
    <source>
        <dbReference type="EMBL" id="ANK62399.1"/>
    </source>
</evidence>